<gene>
    <name evidence="2" type="ORF">rCG_44650</name>
</gene>
<evidence type="ECO:0000313" key="2">
    <source>
        <dbReference type="EMBL" id="EDM10026.1"/>
    </source>
</evidence>
<name>A6I4S0_RAT</name>
<dbReference type="Proteomes" id="UP000234681">
    <property type="component" value="Chromosome 2"/>
</dbReference>
<feature type="region of interest" description="Disordered" evidence="1">
    <location>
        <begin position="67"/>
        <end position="101"/>
    </location>
</feature>
<organism evidence="2 3">
    <name type="scientific">Rattus norvegicus</name>
    <name type="common">Rat</name>
    <dbReference type="NCBI Taxonomy" id="10116"/>
    <lineage>
        <taxon>Eukaryota</taxon>
        <taxon>Metazoa</taxon>
        <taxon>Chordata</taxon>
        <taxon>Craniata</taxon>
        <taxon>Vertebrata</taxon>
        <taxon>Euteleostomi</taxon>
        <taxon>Mammalia</taxon>
        <taxon>Eutheria</taxon>
        <taxon>Euarchontoglires</taxon>
        <taxon>Glires</taxon>
        <taxon>Rodentia</taxon>
        <taxon>Myomorpha</taxon>
        <taxon>Muroidea</taxon>
        <taxon>Muridae</taxon>
        <taxon>Murinae</taxon>
        <taxon>Rattus</taxon>
    </lineage>
</organism>
<evidence type="ECO:0000313" key="3">
    <source>
        <dbReference type="Proteomes" id="UP000234681"/>
    </source>
</evidence>
<evidence type="ECO:0000256" key="1">
    <source>
        <dbReference type="SAM" id="MobiDB-lite"/>
    </source>
</evidence>
<proteinExistence type="predicted"/>
<sequence>MAAPMELSCWGGGWGLPSVHSESLVVLVRLPRGLGHRGTGLASGGLRWGGRAACKRQVLSAWQRCPGSGRRHAGPAFSGPPSCSPWSPEAGSLRVPDGRRGRGAGSCLLPLRVQLSELRCRLA</sequence>
<dbReference type="AlphaFoldDB" id="A6I4S0"/>
<dbReference type="EMBL" id="CH473955">
    <property type="protein sequence ID" value="EDM10026.1"/>
    <property type="molecule type" value="Genomic_DNA"/>
</dbReference>
<reference evidence="3" key="1">
    <citation type="submission" date="2005-09" db="EMBL/GenBank/DDBJ databases">
        <authorList>
            <person name="Mural R.J."/>
            <person name="Li P.W."/>
            <person name="Adams M.D."/>
            <person name="Amanatides P.G."/>
            <person name="Baden-Tillson H."/>
            <person name="Barnstead M."/>
            <person name="Chin S.H."/>
            <person name="Dew I."/>
            <person name="Evans C.A."/>
            <person name="Ferriera S."/>
            <person name="Flanigan M."/>
            <person name="Fosler C."/>
            <person name="Glodek A."/>
            <person name="Gu Z."/>
            <person name="Holt R.A."/>
            <person name="Jennings D."/>
            <person name="Kraft C.L."/>
            <person name="Lu F."/>
            <person name="Nguyen T."/>
            <person name="Nusskern D.R."/>
            <person name="Pfannkoch C.M."/>
            <person name="Sitter C."/>
            <person name="Sutton G.G."/>
            <person name="Venter J.C."/>
            <person name="Wang Z."/>
            <person name="Woodage T."/>
            <person name="Zheng X.H."/>
            <person name="Zhong F."/>
        </authorList>
    </citation>
    <scope>NUCLEOTIDE SEQUENCE [LARGE SCALE GENOMIC DNA]</scope>
    <source>
        <strain>BN</strain>
        <strain evidence="3">Sprague-Dawley</strain>
    </source>
</reference>
<protein>
    <submittedName>
        <fullName evidence="2">RCG44650, isoform CRA_a</fullName>
    </submittedName>
</protein>
<accession>A6I4S0</accession>